<dbReference type="InterPro" id="IPR011029">
    <property type="entry name" value="DEATH-like_dom_sf"/>
</dbReference>
<dbReference type="GO" id="GO:0007165">
    <property type="term" value="P:signal transduction"/>
    <property type="evidence" value="ECO:0007669"/>
    <property type="project" value="InterPro"/>
</dbReference>
<evidence type="ECO:0000313" key="3">
    <source>
        <dbReference type="Ensembl" id="ENSGMOP00000004689.2"/>
    </source>
</evidence>
<feature type="repeat" description="ANK" evidence="1">
    <location>
        <begin position="266"/>
        <end position="298"/>
    </location>
</feature>
<dbReference type="GeneTree" id="ENSGT00940000154170"/>
<dbReference type="PANTHER" id="PTHR24125">
    <property type="entry name" value="ANKYRIN REPEAT AND DEATH DOMAIN-CONTAINING PROTEIN"/>
    <property type="match status" value="1"/>
</dbReference>
<dbReference type="Ensembl" id="ENSGMOT00000004829.2">
    <property type="protein sequence ID" value="ENSGMOP00000004689.2"/>
    <property type="gene ID" value="ENSGMOG00000004409.2"/>
</dbReference>
<dbReference type="PANTHER" id="PTHR24125:SF0">
    <property type="entry name" value="ANKYRIN REPEAT AND DEATH DOMAIN-CONTAINING PROTEIN 1A"/>
    <property type="match status" value="1"/>
</dbReference>
<name>A0A8C4Z0J1_GADMO</name>
<accession>A0A8C4Z0J1</accession>
<evidence type="ECO:0000313" key="4">
    <source>
        <dbReference type="Proteomes" id="UP000694546"/>
    </source>
</evidence>
<dbReference type="SUPFAM" id="SSF47986">
    <property type="entry name" value="DEATH domain"/>
    <property type="match status" value="1"/>
</dbReference>
<dbReference type="PROSITE" id="PS50088">
    <property type="entry name" value="ANK_REPEAT"/>
    <property type="match status" value="8"/>
</dbReference>
<proteinExistence type="predicted"/>
<dbReference type="Gene3D" id="1.10.533.10">
    <property type="entry name" value="Death Domain, Fas"/>
    <property type="match status" value="1"/>
</dbReference>
<evidence type="ECO:0000256" key="1">
    <source>
        <dbReference type="PROSITE-ProRule" id="PRU00023"/>
    </source>
</evidence>
<dbReference type="InterPro" id="IPR000488">
    <property type="entry name" value="Death_dom"/>
</dbReference>
<keyword evidence="1" id="KW-0040">ANK repeat</keyword>
<dbReference type="InterPro" id="IPR052457">
    <property type="entry name" value="Ankyrin-DD_containing_protein"/>
</dbReference>
<feature type="domain" description="Death" evidence="2">
    <location>
        <begin position="355"/>
        <end position="429"/>
    </location>
</feature>
<evidence type="ECO:0000259" key="2">
    <source>
        <dbReference type="PROSITE" id="PS50017"/>
    </source>
</evidence>
<dbReference type="InterPro" id="IPR002110">
    <property type="entry name" value="Ankyrin_rpt"/>
</dbReference>
<feature type="repeat" description="ANK" evidence="1">
    <location>
        <begin position="109"/>
        <end position="141"/>
    </location>
</feature>
<dbReference type="PROSITE" id="PS50297">
    <property type="entry name" value="ANK_REP_REGION"/>
    <property type="match status" value="5"/>
</dbReference>
<protein>
    <submittedName>
        <fullName evidence="3">Ankyrin repeat and death domain containing 1A</fullName>
    </submittedName>
</protein>
<reference evidence="3" key="1">
    <citation type="submission" date="2025-08" db="UniProtKB">
        <authorList>
            <consortium name="Ensembl"/>
        </authorList>
    </citation>
    <scope>IDENTIFICATION</scope>
</reference>
<feature type="repeat" description="ANK" evidence="1">
    <location>
        <begin position="210"/>
        <end position="242"/>
    </location>
</feature>
<dbReference type="Pfam" id="PF00531">
    <property type="entry name" value="Death"/>
    <property type="match status" value="1"/>
</dbReference>
<dbReference type="Gene3D" id="1.25.40.20">
    <property type="entry name" value="Ankyrin repeat-containing domain"/>
    <property type="match status" value="4"/>
</dbReference>
<feature type="repeat" description="ANK" evidence="1">
    <location>
        <begin position="43"/>
        <end position="75"/>
    </location>
</feature>
<dbReference type="AlphaFoldDB" id="A0A8C4Z0J1"/>
<feature type="repeat" description="ANK" evidence="1">
    <location>
        <begin position="177"/>
        <end position="209"/>
    </location>
</feature>
<dbReference type="Pfam" id="PF12796">
    <property type="entry name" value="Ank_2"/>
    <property type="match status" value="2"/>
</dbReference>
<dbReference type="Pfam" id="PF13637">
    <property type="entry name" value="Ank_4"/>
    <property type="match status" value="2"/>
</dbReference>
<keyword evidence="4" id="KW-1185">Reference proteome</keyword>
<feature type="repeat" description="ANK" evidence="1">
    <location>
        <begin position="10"/>
        <end position="42"/>
    </location>
</feature>
<feature type="repeat" description="ANK" evidence="1">
    <location>
        <begin position="144"/>
        <end position="176"/>
    </location>
</feature>
<dbReference type="InterPro" id="IPR036770">
    <property type="entry name" value="Ankyrin_rpt-contain_sf"/>
</dbReference>
<dbReference type="Proteomes" id="UP000694546">
    <property type="component" value="Chromosome 14"/>
</dbReference>
<dbReference type="SMART" id="SM00248">
    <property type="entry name" value="ANK"/>
    <property type="match status" value="9"/>
</dbReference>
<sequence length="442" mass="49686">MAAVSCPVLLSEKALHDAAKRNEVEKMQELIRMGVNVRAKNKVERKALHWAAGAGNEEAVRLLLQRDRHLDEEDSFGMNALLLASWFGHLKILQLLVASGALLTWENKNGLSMLHCAAQRGHTKVLEFIMENLEDLSLDRVDKAGKTAFLLAAEHGQQEVVEYLIGMGCTHGSKDKGGNTALQLAARNGCCEVLRKILETGLDVDERNAEGLTALHMAVEEDHSSCVELLLLFGCNVNAQTMARSNYRLYNHHRLAADLWFFSLQRLQTPLHIAAEDGRQDLVEMMLIAGVKLNLTDKQGKTCLEVAARGGHVILVDMIIKADRFYKWEKDHQLETQHLRSVLWSLATKHLCRGEWKLLGQHWGFTSDHMRAIEQQWTGSKSFKEHGHRMLLIWLHGAVQAGDNPVKGLYEGLVEISRTDLAESIRQKANDDIIHPRICCLM</sequence>
<dbReference type="SUPFAM" id="SSF48403">
    <property type="entry name" value="Ankyrin repeat"/>
    <property type="match status" value="1"/>
</dbReference>
<organism evidence="3 4">
    <name type="scientific">Gadus morhua</name>
    <name type="common">Atlantic cod</name>
    <dbReference type="NCBI Taxonomy" id="8049"/>
    <lineage>
        <taxon>Eukaryota</taxon>
        <taxon>Metazoa</taxon>
        <taxon>Chordata</taxon>
        <taxon>Craniata</taxon>
        <taxon>Vertebrata</taxon>
        <taxon>Euteleostomi</taxon>
        <taxon>Actinopterygii</taxon>
        <taxon>Neopterygii</taxon>
        <taxon>Teleostei</taxon>
        <taxon>Neoteleostei</taxon>
        <taxon>Acanthomorphata</taxon>
        <taxon>Zeiogadaria</taxon>
        <taxon>Gadariae</taxon>
        <taxon>Gadiformes</taxon>
        <taxon>Gadoidei</taxon>
        <taxon>Gadidae</taxon>
        <taxon>Gadus</taxon>
    </lineage>
</organism>
<dbReference type="OMA" id="RFYKWEQ"/>
<reference evidence="3" key="2">
    <citation type="submission" date="2025-09" db="UniProtKB">
        <authorList>
            <consortium name="Ensembl"/>
        </authorList>
    </citation>
    <scope>IDENTIFICATION</scope>
</reference>
<dbReference type="CDD" id="cd01670">
    <property type="entry name" value="Death"/>
    <property type="match status" value="1"/>
</dbReference>
<feature type="repeat" description="ANK" evidence="1">
    <location>
        <begin position="76"/>
        <end position="108"/>
    </location>
</feature>
<dbReference type="PROSITE" id="PS50017">
    <property type="entry name" value="DEATH_DOMAIN"/>
    <property type="match status" value="1"/>
</dbReference>